<sequence length="214" mass="25133">MTKVIKEESEKLGLLEIDDLFTYDTQLGMVFNDFNRLSGINDDLFTYEIEVPKPTFTPCVKQRTGNPIHDDLEDYEWKINYEGCEKIYAKAVILIKKDWHSKTTLEIKKQETIAREVDIGNTNPSNLVFAKWLALKFYNHLEMDWYTKNALWIYWIRRDNKVVLSDKEVSDIKDEDLIDENEIAKIFRIETDILNNSKTPSMLGIQCIQLPSQN</sequence>
<name>A0ABQ5J8F9_9ASTR</name>
<accession>A0ABQ5J8F9</accession>
<protein>
    <submittedName>
        <fullName evidence="1">Uncharacterized protein</fullName>
    </submittedName>
</protein>
<reference evidence="1" key="2">
    <citation type="submission" date="2022-01" db="EMBL/GenBank/DDBJ databases">
        <authorList>
            <person name="Yamashiro T."/>
            <person name="Shiraishi A."/>
            <person name="Satake H."/>
            <person name="Nakayama K."/>
        </authorList>
    </citation>
    <scope>NUCLEOTIDE SEQUENCE</scope>
</reference>
<keyword evidence="2" id="KW-1185">Reference proteome</keyword>
<proteinExistence type="predicted"/>
<comment type="caution">
    <text evidence="1">The sequence shown here is derived from an EMBL/GenBank/DDBJ whole genome shotgun (WGS) entry which is preliminary data.</text>
</comment>
<reference evidence="1" key="1">
    <citation type="journal article" date="2022" name="Int. J. Mol. Sci.">
        <title>Draft Genome of Tanacetum Coccineum: Genomic Comparison of Closely Related Tanacetum-Family Plants.</title>
        <authorList>
            <person name="Yamashiro T."/>
            <person name="Shiraishi A."/>
            <person name="Nakayama K."/>
            <person name="Satake H."/>
        </authorList>
    </citation>
    <scope>NUCLEOTIDE SEQUENCE</scope>
</reference>
<evidence type="ECO:0000313" key="2">
    <source>
        <dbReference type="Proteomes" id="UP001151760"/>
    </source>
</evidence>
<gene>
    <name evidence="1" type="ORF">Tco_1125231</name>
</gene>
<organism evidence="1 2">
    <name type="scientific">Tanacetum coccineum</name>
    <dbReference type="NCBI Taxonomy" id="301880"/>
    <lineage>
        <taxon>Eukaryota</taxon>
        <taxon>Viridiplantae</taxon>
        <taxon>Streptophyta</taxon>
        <taxon>Embryophyta</taxon>
        <taxon>Tracheophyta</taxon>
        <taxon>Spermatophyta</taxon>
        <taxon>Magnoliopsida</taxon>
        <taxon>eudicotyledons</taxon>
        <taxon>Gunneridae</taxon>
        <taxon>Pentapetalae</taxon>
        <taxon>asterids</taxon>
        <taxon>campanulids</taxon>
        <taxon>Asterales</taxon>
        <taxon>Asteraceae</taxon>
        <taxon>Asteroideae</taxon>
        <taxon>Anthemideae</taxon>
        <taxon>Anthemidinae</taxon>
        <taxon>Tanacetum</taxon>
    </lineage>
</organism>
<evidence type="ECO:0000313" key="1">
    <source>
        <dbReference type="EMBL" id="GJU08801.1"/>
    </source>
</evidence>
<dbReference type="Proteomes" id="UP001151760">
    <property type="component" value="Unassembled WGS sequence"/>
</dbReference>
<dbReference type="EMBL" id="BQNB010021669">
    <property type="protein sequence ID" value="GJU08801.1"/>
    <property type="molecule type" value="Genomic_DNA"/>
</dbReference>